<keyword evidence="3" id="KW-0732">Signal</keyword>
<dbReference type="AlphaFoldDB" id="A0A814C532"/>
<dbReference type="Pfam" id="PF00171">
    <property type="entry name" value="Aldedh"/>
    <property type="match status" value="1"/>
</dbReference>
<evidence type="ECO:0000313" key="6">
    <source>
        <dbReference type="Proteomes" id="UP000663889"/>
    </source>
</evidence>
<protein>
    <recommendedName>
        <fullName evidence="4">Aldehyde dehydrogenase domain-containing protein</fullName>
    </recommendedName>
</protein>
<dbReference type="Gene3D" id="3.40.605.10">
    <property type="entry name" value="Aldehyde Dehydrogenase, Chain A, domain 1"/>
    <property type="match status" value="1"/>
</dbReference>
<evidence type="ECO:0000313" key="5">
    <source>
        <dbReference type="EMBL" id="CAF0935232.1"/>
    </source>
</evidence>
<proteinExistence type="inferred from homology"/>
<comment type="similarity">
    <text evidence="1">Belongs to the aldehyde dehydrogenase family.</text>
</comment>
<dbReference type="SUPFAM" id="SSF53720">
    <property type="entry name" value="ALDH-like"/>
    <property type="match status" value="1"/>
</dbReference>
<feature type="domain" description="Aldehyde dehydrogenase" evidence="4">
    <location>
        <begin position="141"/>
        <end position="178"/>
    </location>
</feature>
<dbReference type="InterPro" id="IPR016161">
    <property type="entry name" value="Ald_DH/histidinol_DH"/>
</dbReference>
<dbReference type="InterPro" id="IPR016162">
    <property type="entry name" value="Ald_DH_N"/>
</dbReference>
<keyword evidence="2" id="KW-0520">NAD</keyword>
<reference evidence="5" key="1">
    <citation type="submission" date="2021-02" db="EMBL/GenBank/DDBJ databases">
        <authorList>
            <person name="Nowell W R."/>
        </authorList>
    </citation>
    <scope>NUCLEOTIDE SEQUENCE</scope>
</reference>
<comment type="caution">
    <text evidence="5">The sequence shown here is derived from an EMBL/GenBank/DDBJ whole genome shotgun (WGS) entry which is preliminary data.</text>
</comment>
<evidence type="ECO:0000256" key="3">
    <source>
        <dbReference type="SAM" id="SignalP"/>
    </source>
</evidence>
<dbReference type="EMBL" id="CAJNOU010000256">
    <property type="protein sequence ID" value="CAF0935232.1"/>
    <property type="molecule type" value="Genomic_DNA"/>
</dbReference>
<feature type="chain" id="PRO_5032438660" description="Aldehyde dehydrogenase domain-containing protein" evidence="3">
    <location>
        <begin position="20"/>
        <end position="180"/>
    </location>
</feature>
<dbReference type="InterPro" id="IPR015590">
    <property type="entry name" value="Aldehyde_DH_dom"/>
</dbReference>
<accession>A0A814C532</accession>
<organism evidence="5 6">
    <name type="scientific">Rotaria sordida</name>
    <dbReference type="NCBI Taxonomy" id="392033"/>
    <lineage>
        <taxon>Eukaryota</taxon>
        <taxon>Metazoa</taxon>
        <taxon>Spiralia</taxon>
        <taxon>Gnathifera</taxon>
        <taxon>Rotifera</taxon>
        <taxon>Eurotatoria</taxon>
        <taxon>Bdelloidea</taxon>
        <taxon>Philodinida</taxon>
        <taxon>Philodinidae</taxon>
        <taxon>Rotaria</taxon>
    </lineage>
</organism>
<evidence type="ECO:0000256" key="2">
    <source>
        <dbReference type="ARBA" id="ARBA00023027"/>
    </source>
</evidence>
<dbReference type="Proteomes" id="UP000663889">
    <property type="component" value="Unassembled WGS sequence"/>
</dbReference>
<evidence type="ECO:0000256" key="1">
    <source>
        <dbReference type="ARBA" id="ARBA00009986"/>
    </source>
</evidence>
<evidence type="ECO:0000259" key="4">
    <source>
        <dbReference type="Pfam" id="PF00171"/>
    </source>
</evidence>
<sequence>MTKIVIFVVLVCCVTISLGFPPILDRKYGFSDPLDSPGIWSSKSCRDPYLAQKYLINIRQLITTLETNGSYKQIRDRHAHLIDYLKDDKNAALLISSCDEFMIGLENARKRDSQDIQVKINMTSIQRINNFINGQFVSTEDYLKSFNPTTEEVIAHIADSSAEDAERAVQAARQAFPSYV</sequence>
<dbReference type="GO" id="GO:0004029">
    <property type="term" value="F:aldehyde dehydrogenase (NAD+) activity"/>
    <property type="evidence" value="ECO:0007669"/>
    <property type="project" value="TreeGrafter"/>
</dbReference>
<dbReference type="GO" id="GO:0006598">
    <property type="term" value="P:polyamine catabolic process"/>
    <property type="evidence" value="ECO:0007669"/>
    <property type="project" value="TreeGrafter"/>
</dbReference>
<dbReference type="PANTHER" id="PTHR43720">
    <property type="entry name" value="2-AMINOMUCONIC SEMIALDEHYDE DEHYDROGENASE"/>
    <property type="match status" value="1"/>
</dbReference>
<gene>
    <name evidence="5" type="ORF">SEV965_LOCUS7396</name>
</gene>
<dbReference type="PANTHER" id="PTHR43720:SF2">
    <property type="entry name" value="2-AMINOMUCONIC SEMIALDEHYDE DEHYDROGENASE"/>
    <property type="match status" value="1"/>
</dbReference>
<name>A0A814C532_9BILA</name>
<feature type="signal peptide" evidence="3">
    <location>
        <begin position="1"/>
        <end position="19"/>
    </location>
</feature>